<evidence type="ECO:0000313" key="1">
    <source>
        <dbReference type="EMBL" id="KAK6294482.1"/>
    </source>
</evidence>
<dbReference type="EMBL" id="JAGTTL010000035">
    <property type="protein sequence ID" value="KAK6294482.1"/>
    <property type="molecule type" value="Genomic_DNA"/>
</dbReference>
<sequence length="133" mass="14575">MQLQPNTAVPFRLIQRPCHCSGCLRDTQKLCSMNNTCCLLNVTASHSHQVWIERGESGTVFTKKEKAGGEEKGRPPCPSFLKSPSPEAFGAICAPGEKDRRDASTLCQRGQRSCQLERPPSQAARGLCVTDWG</sequence>
<dbReference type="AlphaFoldDB" id="A0AAN8KL48"/>
<reference evidence="1 2" key="1">
    <citation type="submission" date="2021-04" db="EMBL/GenBank/DDBJ databases">
        <authorList>
            <person name="De Guttry C."/>
            <person name="Zahm M."/>
            <person name="Klopp C."/>
            <person name="Cabau C."/>
            <person name="Louis A."/>
            <person name="Berthelot C."/>
            <person name="Parey E."/>
            <person name="Roest Crollius H."/>
            <person name="Montfort J."/>
            <person name="Robinson-Rechavi M."/>
            <person name="Bucao C."/>
            <person name="Bouchez O."/>
            <person name="Gislard M."/>
            <person name="Lluch J."/>
            <person name="Milhes M."/>
            <person name="Lampietro C."/>
            <person name="Lopez Roques C."/>
            <person name="Donnadieu C."/>
            <person name="Braasch I."/>
            <person name="Desvignes T."/>
            <person name="Postlethwait J."/>
            <person name="Bobe J."/>
            <person name="Wedekind C."/>
            <person name="Guiguen Y."/>
        </authorList>
    </citation>
    <scope>NUCLEOTIDE SEQUENCE [LARGE SCALE GENOMIC DNA]</scope>
    <source>
        <strain evidence="1">Cs_M1</strain>
        <tissue evidence="1">Blood</tissue>
    </source>
</reference>
<proteinExistence type="predicted"/>
<name>A0AAN8KL48_9TELE</name>
<comment type="caution">
    <text evidence="1">The sequence shown here is derived from an EMBL/GenBank/DDBJ whole genome shotgun (WGS) entry which is preliminary data.</text>
</comment>
<dbReference type="Proteomes" id="UP001356427">
    <property type="component" value="Unassembled WGS sequence"/>
</dbReference>
<protein>
    <submittedName>
        <fullName evidence="1">Uncharacterized protein</fullName>
    </submittedName>
</protein>
<evidence type="ECO:0000313" key="2">
    <source>
        <dbReference type="Proteomes" id="UP001356427"/>
    </source>
</evidence>
<keyword evidence="2" id="KW-1185">Reference proteome</keyword>
<gene>
    <name evidence="1" type="ORF">J4Q44_G00353120</name>
</gene>
<organism evidence="1 2">
    <name type="scientific">Coregonus suidteri</name>
    <dbReference type="NCBI Taxonomy" id="861788"/>
    <lineage>
        <taxon>Eukaryota</taxon>
        <taxon>Metazoa</taxon>
        <taxon>Chordata</taxon>
        <taxon>Craniata</taxon>
        <taxon>Vertebrata</taxon>
        <taxon>Euteleostomi</taxon>
        <taxon>Actinopterygii</taxon>
        <taxon>Neopterygii</taxon>
        <taxon>Teleostei</taxon>
        <taxon>Protacanthopterygii</taxon>
        <taxon>Salmoniformes</taxon>
        <taxon>Salmonidae</taxon>
        <taxon>Coregoninae</taxon>
        <taxon>Coregonus</taxon>
    </lineage>
</organism>
<accession>A0AAN8KL48</accession>